<evidence type="ECO:0000256" key="1">
    <source>
        <dbReference type="SAM" id="MobiDB-lite"/>
    </source>
</evidence>
<gene>
    <name evidence="2" type="ORF">CC86DRAFT_168777</name>
</gene>
<organism evidence="2 3">
    <name type="scientific">Ophiobolus disseminans</name>
    <dbReference type="NCBI Taxonomy" id="1469910"/>
    <lineage>
        <taxon>Eukaryota</taxon>
        <taxon>Fungi</taxon>
        <taxon>Dikarya</taxon>
        <taxon>Ascomycota</taxon>
        <taxon>Pezizomycotina</taxon>
        <taxon>Dothideomycetes</taxon>
        <taxon>Pleosporomycetidae</taxon>
        <taxon>Pleosporales</taxon>
        <taxon>Pleosporineae</taxon>
        <taxon>Phaeosphaeriaceae</taxon>
        <taxon>Ophiobolus</taxon>
    </lineage>
</organism>
<sequence length="98" mass="10607">MIISRTPVAPKHATSQSNPTHPIPSIPYPSQAQTPLHKSSIKHPIPRYAICATPDVPSQIRYATPGPSSCKANLVCKKANTHPTNNAIRYATYGYCAL</sequence>
<keyword evidence="3" id="KW-1185">Reference proteome</keyword>
<name>A0A6A7AC62_9PLEO</name>
<dbReference type="AlphaFoldDB" id="A0A6A7AC62"/>
<accession>A0A6A7AC62</accession>
<feature type="region of interest" description="Disordered" evidence="1">
    <location>
        <begin position="1"/>
        <end position="39"/>
    </location>
</feature>
<evidence type="ECO:0000313" key="3">
    <source>
        <dbReference type="Proteomes" id="UP000799424"/>
    </source>
</evidence>
<dbReference type="Proteomes" id="UP000799424">
    <property type="component" value="Unassembled WGS sequence"/>
</dbReference>
<proteinExistence type="predicted"/>
<dbReference type="EMBL" id="MU006219">
    <property type="protein sequence ID" value="KAF2830901.1"/>
    <property type="molecule type" value="Genomic_DNA"/>
</dbReference>
<reference evidence="2" key="1">
    <citation type="journal article" date="2020" name="Stud. Mycol.">
        <title>101 Dothideomycetes genomes: a test case for predicting lifestyles and emergence of pathogens.</title>
        <authorList>
            <person name="Haridas S."/>
            <person name="Albert R."/>
            <person name="Binder M."/>
            <person name="Bloem J."/>
            <person name="Labutti K."/>
            <person name="Salamov A."/>
            <person name="Andreopoulos B."/>
            <person name="Baker S."/>
            <person name="Barry K."/>
            <person name="Bills G."/>
            <person name="Bluhm B."/>
            <person name="Cannon C."/>
            <person name="Castanera R."/>
            <person name="Culley D."/>
            <person name="Daum C."/>
            <person name="Ezra D."/>
            <person name="Gonzalez J."/>
            <person name="Henrissat B."/>
            <person name="Kuo A."/>
            <person name="Liang C."/>
            <person name="Lipzen A."/>
            <person name="Lutzoni F."/>
            <person name="Magnuson J."/>
            <person name="Mondo S."/>
            <person name="Nolan M."/>
            <person name="Ohm R."/>
            <person name="Pangilinan J."/>
            <person name="Park H.-J."/>
            <person name="Ramirez L."/>
            <person name="Alfaro M."/>
            <person name="Sun H."/>
            <person name="Tritt A."/>
            <person name="Yoshinaga Y."/>
            <person name="Zwiers L.-H."/>
            <person name="Turgeon B."/>
            <person name="Goodwin S."/>
            <person name="Spatafora J."/>
            <person name="Crous P."/>
            <person name="Grigoriev I."/>
        </authorList>
    </citation>
    <scope>NUCLEOTIDE SEQUENCE</scope>
    <source>
        <strain evidence="2">CBS 113818</strain>
    </source>
</reference>
<feature type="compositionally biased region" description="Polar residues" evidence="1">
    <location>
        <begin position="28"/>
        <end position="37"/>
    </location>
</feature>
<protein>
    <submittedName>
        <fullName evidence="2">Uncharacterized protein</fullName>
    </submittedName>
</protein>
<evidence type="ECO:0000313" key="2">
    <source>
        <dbReference type="EMBL" id="KAF2830901.1"/>
    </source>
</evidence>